<dbReference type="EMBL" id="DXCD01000090">
    <property type="protein sequence ID" value="HIZ12968.1"/>
    <property type="molecule type" value="Genomic_DNA"/>
</dbReference>
<evidence type="ECO:0000313" key="2">
    <source>
        <dbReference type="Proteomes" id="UP000824017"/>
    </source>
</evidence>
<proteinExistence type="predicted"/>
<name>A0A9D2D9Q7_9FIRM</name>
<dbReference type="InterPro" id="IPR039498">
    <property type="entry name" value="NTP_transf_5"/>
</dbReference>
<dbReference type="Pfam" id="PF14907">
    <property type="entry name" value="NTP_transf_5"/>
    <property type="match status" value="1"/>
</dbReference>
<accession>A0A9D2D9Q7</accession>
<gene>
    <name evidence="1" type="ORF">H9817_03435</name>
</gene>
<organism evidence="1 2">
    <name type="scientific">Candidatus Mediterraneibacter stercorigallinarum</name>
    <dbReference type="NCBI Taxonomy" id="2838686"/>
    <lineage>
        <taxon>Bacteria</taxon>
        <taxon>Bacillati</taxon>
        <taxon>Bacillota</taxon>
        <taxon>Clostridia</taxon>
        <taxon>Lachnospirales</taxon>
        <taxon>Lachnospiraceae</taxon>
        <taxon>Mediterraneibacter</taxon>
    </lineage>
</organism>
<reference evidence="1" key="2">
    <citation type="submission" date="2021-04" db="EMBL/GenBank/DDBJ databases">
        <authorList>
            <person name="Gilroy R."/>
        </authorList>
    </citation>
    <scope>NUCLEOTIDE SEQUENCE</scope>
    <source>
        <strain evidence="1">ChiGjej1B1-13045</strain>
    </source>
</reference>
<reference evidence="1" key="1">
    <citation type="journal article" date="2021" name="PeerJ">
        <title>Extensive microbial diversity within the chicken gut microbiome revealed by metagenomics and culture.</title>
        <authorList>
            <person name="Gilroy R."/>
            <person name="Ravi A."/>
            <person name="Getino M."/>
            <person name="Pursley I."/>
            <person name="Horton D.L."/>
            <person name="Alikhan N.F."/>
            <person name="Baker D."/>
            <person name="Gharbi K."/>
            <person name="Hall N."/>
            <person name="Watson M."/>
            <person name="Adriaenssens E.M."/>
            <person name="Foster-Nyarko E."/>
            <person name="Jarju S."/>
            <person name="Secka A."/>
            <person name="Antonio M."/>
            <person name="Oren A."/>
            <person name="Chaudhuri R.R."/>
            <person name="La Ragione R."/>
            <person name="Hildebrand F."/>
            <person name="Pallen M.J."/>
        </authorList>
    </citation>
    <scope>NUCLEOTIDE SEQUENCE</scope>
    <source>
        <strain evidence="1">ChiGjej1B1-13045</strain>
    </source>
</reference>
<dbReference type="Proteomes" id="UP000824017">
    <property type="component" value="Unassembled WGS sequence"/>
</dbReference>
<sequence>MEKNALNEKMLEALRCFQNGEKAAWKDGFSAEDWQEFFRLCQYHQILPMIYDTVYECPAFAAFPQQEIQGVKREVIRQVMIQSRRTEEFLMLYKKLLEEGLTPLVVKGIICRNMYREPDYRCSGDEDVLIPREQFGKCHDIFLLNGMKPPAADKDLDAEGEVPYYKENGTLHIELHKELFASDSEAYGDLNDLFAGVFDRMIQEEIRGVKIWTLSHTDHLLYLILHAFKHFLHSGFGIRQVCDIVIYAQSYGADIDWEHILESCRRIHADVFAASLFDIGKKELDFDPEKAGLPKCWAGIEADSSALLEDLLAAGVFGDSSMSRKHSSNITLQAVTEDKKGRKAGASLIHTLFPDRRYMERNYTYLKNHPFLLPAAWVSRIRKYLKETKQTNGNDAKESIEIGNRRVDLMKKYKIIQ</sequence>
<comment type="caution">
    <text evidence="1">The sequence shown here is derived from an EMBL/GenBank/DDBJ whole genome shotgun (WGS) entry which is preliminary data.</text>
</comment>
<protein>
    <submittedName>
        <fullName evidence="1">Nucleotidyltransferase family protein</fullName>
    </submittedName>
</protein>
<evidence type="ECO:0000313" key="1">
    <source>
        <dbReference type="EMBL" id="HIZ12968.1"/>
    </source>
</evidence>
<dbReference type="AlphaFoldDB" id="A0A9D2D9Q7"/>